<accession>A0A0S7EAD0</accession>
<organism evidence="4 5">
    <name type="scientific">Myroides odoratimimus</name>
    <dbReference type="NCBI Taxonomy" id="76832"/>
    <lineage>
        <taxon>Bacteria</taxon>
        <taxon>Pseudomonadati</taxon>
        <taxon>Bacteroidota</taxon>
        <taxon>Flavobacteriia</taxon>
        <taxon>Flavobacteriales</taxon>
        <taxon>Flavobacteriaceae</taxon>
        <taxon>Myroides</taxon>
    </lineage>
</organism>
<comment type="similarity">
    <text evidence="2">Belongs to the ribonucleoside diphosphate reductase small chain family.</text>
</comment>
<protein>
    <recommendedName>
        <fullName evidence="3">ribonucleoside-diphosphate reductase</fullName>
        <ecNumber evidence="3">1.17.4.1</ecNumber>
    </recommendedName>
</protein>
<evidence type="ECO:0000256" key="3">
    <source>
        <dbReference type="ARBA" id="ARBA00012274"/>
    </source>
</evidence>
<dbReference type="Pfam" id="PF00268">
    <property type="entry name" value="Ribonuc_red_sm"/>
    <property type="match status" value="1"/>
</dbReference>
<dbReference type="Gene3D" id="1.10.620.20">
    <property type="entry name" value="Ribonucleotide Reductase, subunit A"/>
    <property type="match status" value="1"/>
</dbReference>
<evidence type="ECO:0000313" key="4">
    <source>
        <dbReference type="EMBL" id="ALU25655.1"/>
    </source>
</evidence>
<proteinExistence type="inferred from homology"/>
<gene>
    <name evidence="4" type="ORF">AS202_05685</name>
</gene>
<dbReference type="PANTHER" id="PTHR23409">
    <property type="entry name" value="RIBONUCLEOSIDE-DIPHOSPHATE REDUCTASE SMALL CHAIN"/>
    <property type="match status" value="1"/>
</dbReference>
<dbReference type="InterPro" id="IPR012348">
    <property type="entry name" value="RNR-like"/>
</dbReference>
<dbReference type="Proteomes" id="UP000069030">
    <property type="component" value="Chromosome"/>
</dbReference>
<dbReference type="SUPFAM" id="SSF47240">
    <property type="entry name" value="Ferritin-like"/>
    <property type="match status" value="1"/>
</dbReference>
<evidence type="ECO:0000256" key="1">
    <source>
        <dbReference type="ARBA" id="ARBA00001962"/>
    </source>
</evidence>
<reference evidence="4 5" key="1">
    <citation type="journal article" date="2016" name="J. Zhejiang Univ. Sci. B">
        <title>Antibiotic resistance mechanisms of Myroides sp.</title>
        <authorList>
            <person name="Hu S."/>
            <person name="Yuan S."/>
            <person name="Qu H."/>
            <person name="Jiang T."/>
            <person name="Zhou Y."/>
            <person name="Wang M."/>
            <person name="Ming D."/>
        </authorList>
    </citation>
    <scope>NUCLEOTIDE SEQUENCE [LARGE SCALE GENOMIC DNA]</scope>
    <source>
        <strain evidence="4 5">PR63039</strain>
    </source>
</reference>
<dbReference type="InterPro" id="IPR000358">
    <property type="entry name" value="RNR_small_fam"/>
</dbReference>
<dbReference type="AlphaFoldDB" id="A0A0S7EAD0"/>
<evidence type="ECO:0000313" key="5">
    <source>
        <dbReference type="Proteomes" id="UP000069030"/>
    </source>
</evidence>
<dbReference type="GeneID" id="66974283"/>
<evidence type="ECO:0000256" key="2">
    <source>
        <dbReference type="ARBA" id="ARBA00009303"/>
    </source>
</evidence>
<dbReference type="EC" id="1.17.4.1" evidence="3"/>
<dbReference type="CDD" id="cd01049">
    <property type="entry name" value="RNRR2"/>
    <property type="match status" value="1"/>
</dbReference>
<dbReference type="EMBL" id="CP013690">
    <property type="protein sequence ID" value="ALU25655.1"/>
    <property type="molecule type" value="Genomic_DNA"/>
</dbReference>
<dbReference type="KEGG" id="mod:AS202_05685"/>
<dbReference type="InterPro" id="IPR009078">
    <property type="entry name" value="Ferritin-like_SF"/>
</dbReference>
<sequence>MSIFDKRVNYKPFEYPGIYQFTDAINKSFWVHSEVDFTADTQDFHSHLTKEEQLAIKHSLLAIAQIEVAVKTFWGNLYLHFPKPEFNGLGSTFAECEFRHSEAYSRLLDVLGYNDEFENLLTVPVIKERVEYLSEVLENSGNYTDRKKYVVSLILFSLLIENVSLFSQFAIILSFTRFKGLMKNVSNIIAWTSVDEQVHANAGIYIVNVIRDEFPDFFDDELINHVNEVIHKSIEIESRILDWIFSTGEIETVNKADLLNFMKFRVDESMQKIGLKKVFNITHEQYKPMAWFEEEVFANSLDDFFAKRPVDYTKHDKSFSADDLF</sequence>
<dbReference type="GO" id="GO:0004748">
    <property type="term" value="F:ribonucleoside-diphosphate reductase activity, thioredoxin disulfide as acceptor"/>
    <property type="evidence" value="ECO:0007669"/>
    <property type="project" value="UniProtKB-EC"/>
</dbReference>
<dbReference type="GO" id="GO:0009263">
    <property type="term" value="P:deoxyribonucleotide biosynthetic process"/>
    <property type="evidence" value="ECO:0007669"/>
    <property type="project" value="InterPro"/>
</dbReference>
<comment type="cofactor">
    <cofactor evidence="1">
        <name>Fe cation</name>
        <dbReference type="ChEBI" id="CHEBI:24875"/>
    </cofactor>
</comment>
<dbReference type="InterPro" id="IPR033909">
    <property type="entry name" value="RNR_small"/>
</dbReference>
<name>A0A0S7EAD0_9FLAO</name>
<dbReference type="eggNOG" id="COG0208">
    <property type="taxonomic scope" value="Bacteria"/>
</dbReference>
<dbReference type="PANTHER" id="PTHR23409:SF18">
    <property type="entry name" value="RIBONUCLEOSIDE-DIPHOSPHATE REDUCTASE SUBUNIT M2"/>
    <property type="match status" value="1"/>
</dbReference>
<dbReference type="RefSeq" id="WP_006257885.1">
    <property type="nucleotide sequence ID" value="NZ_BCMQ01000002.1"/>
</dbReference>